<evidence type="ECO:0000313" key="10">
    <source>
        <dbReference type="EMBL" id="KAA8568755.1"/>
    </source>
</evidence>
<dbReference type="Pfam" id="PF20684">
    <property type="entry name" value="Fung_rhodopsin"/>
    <property type="match status" value="1"/>
</dbReference>
<comment type="subcellular location">
    <subcellularLocation>
        <location evidence="1">Membrane</location>
        <topology evidence="1">Multi-pass membrane protein</topology>
    </subcellularLocation>
</comment>
<gene>
    <name evidence="10" type="ORF">EYC84_007749</name>
</gene>
<dbReference type="PANTHER" id="PTHR33048">
    <property type="entry name" value="PTH11-LIKE INTEGRAL MEMBRANE PROTEIN (AFU_ORTHOLOGUE AFUA_5G11245)"/>
    <property type="match status" value="1"/>
</dbReference>
<evidence type="ECO:0000256" key="4">
    <source>
        <dbReference type="ARBA" id="ARBA00023136"/>
    </source>
</evidence>
<evidence type="ECO:0000259" key="9">
    <source>
        <dbReference type="Pfam" id="PF20684"/>
    </source>
</evidence>
<protein>
    <submittedName>
        <fullName evidence="10">Uncharacterized protein</fullName>
    </submittedName>
</protein>
<proteinExistence type="inferred from homology"/>
<organism evidence="10 11">
    <name type="scientific">Monilinia fructicola</name>
    <name type="common">Brown rot fungus</name>
    <name type="synonym">Ciboria fructicola</name>
    <dbReference type="NCBI Taxonomy" id="38448"/>
    <lineage>
        <taxon>Eukaryota</taxon>
        <taxon>Fungi</taxon>
        <taxon>Dikarya</taxon>
        <taxon>Ascomycota</taxon>
        <taxon>Pezizomycotina</taxon>
        <taxon>Leotiomycetes</taxon>
        <taxon>Helotiales</taxon>
        <taxon>Sclerotiniaceae</taxon>
        <taxon>Monilinia</taxon>
    </lineage>
</organism>
<evidence type="ECO:0000256" key="5">
    <source>
        <dbReference type="ARBA" id="ARBA00038359"/>
    </source>
</evidence>
<accession>A0A5M9JP26</accession>
<keyword evidence="7" id="KW-0732">Signal</keyword>
<dbReference type="PANTHER" id="PTHR33048:SF47">
    <property type="entry name" value="INTEGRAL MEMBRANE PROTEIN-RELATED"/>
    <property type="match status" value="1"/>
</dbReference>
<feature type="transmembrane region" description="Helical" evidence="6">
    <location>
        <begin position="507"/>
        <end position="529"/>
    </location>
</feature>
<evidence type="ECO:0000256" key="1">
    <source>
        <dbReference type="ARBA" id="ARBA00004141"/>
    </source>
</evidence>
<dbReference type="InterPro" id="IPR052337">
    <property type="entry name" value="SAT4-like"/>
</dbReference>
<feature type="transmembrane region" description="Helical" evidence="6">
    <location>
        <begin position="354"/>
        <end position="376"/>
    </location>
</feature>
<dbReference type="EMBL" id="VICG01000009">
    <property type="protein sequence ID" value="KAA8568755.1"/>
    <property type="molecule type" value="Genomic_DNA"/>
</dbReference>
<feature type="transmembrane region" description="Helical" evidence="6">
    <location>
        <begin position="396"/>
        <end position="420"/>
    </location>
</feature>
<dbReference type="VEuPathDB" id="FungiDB:MFRU_036g00690"/>
<dbReference type="Gene3D" id="3.40.50.1820">
    <property type="entry name" value="alpha/beta hydrolase"/>
    <property type="match status" value="1"/>
</dbReference>
<dbReference type="Pfam" id="PF12697">
    <property type="entry name" value="Abhydrolase_6"/>
    <property type="match status" value="1"/>
</dbReference>
<feature type="chain" id="PRO_5024428162" evidence="7">
    <location>
        <begin position="21"/>
        <end position="556"/>
    </location>
</feature>
<name>A0A5M9JP26_MONFR</name>
<dbReference type="InterPro" id="IPR049326">
    <property type="entry name" value="Rhodopsin_dom_fungi"/>
</dbReference>
<evidence type="ECO:0000256" key="6">
    <source>
        <dbReference type="SAM" id="Phobius"/>
    </source>
</evidence>
<dbReference type="InterPro" id="IPR029058">
    <property type="entry name" value="AB_hydrolase_fold"/>
</dbReference>
<keyword evidence="3 6" id="KW-1133">Transmembrane helix</keyword>
<sequence length="556" mass="60873">MFSLRFAVVAALMALPSVGCSSIDNSLVSNWKEPAVTHSKGGNALCFSGKVPVPIKAITTKLLLPEPSSQEDVTQIFQELLQSNSTIIATTYGGTSIIDKTFQIDATYCVPTSYSSVKTIQILTHGIGLDKSYWDISRGYSYVDAAAAEGYATLAYNRLGVGSSDHPDPIQIVQASVDVEIQHSLTSLIWQGWFDKKFKHVIGVGHSYGSIIQLAQNAKYPKDVNVHDTAISIQLPFFRAPYFPLSTFKHQVSQKQTYTIGQQFTLPAIYSTAPNFTGPVDIVIGKYDFPFCQGTCDYPIDLAAATIPALYPAAKSKSASFVVPDSGHFINAHYEADAQFVSRALIRSFGADDWLILVALPLGWGMAICTIIAVHYGLGLHALSVPPENFVPFIKVYFATELIWACAMGLIKISILLLYIRIFGSMRYFRITAYNFGAFTVAWAIMVLFVCAFQCLPVAYQWDKSIEGGRCINSWLFFTVGSSFDVLVDLALLILPLPAIWNLQLSILQKLSLIAIFCLGSLTCVFSLIRLIAVAQDKDVPDPTFTLGIVGHLVNG</sequence>
<dbReference type="AlphaFoldDB" id="A0A5M9JP26"/>
<keyword evidence="11" id="KW-1185">Reference proteome</keyword>
<feature type="transmembrane region" description="Helical" evidence="6">
    <location>
        <begin position="440"/>
        <end position="460"/>
    </location>
</feature>
<evidence type="ECO:0000256" key="7">
    <source>
        <dbReference type="SAM" id="SignalP"/>
    </source>
</evidence>
<evidence type="ECO:0000313" key="11">
    <source>
        <dbReference type="Proteomes" id="UP000322873"/>
    </source>
</evidence>
<feature type="domain" description="AB hydrolase-1" evidence="8">
    <location>
        <begin position="122"/>
        <end position="329"/>
    </location>
</feature>
<dbReference type="Proteomes" id="UP000322873">
    <property type="component" value="Unassembled WGS sequence"/>
</dbReference>
<evidence type="ECO:0000256" key="2">
    <source>
        <dbReference type="ARBA" id="ARBA00022692"/>
    </source>
</evidence>
<comment type="caution">
    <text evidence="10">The sequence shown here is derived from an EMBL/GenBank/DDBJ whole genome shotgun (WGS) entry which is preliminary data.</text>
</comment>
<dbReference type="SUPFAM" id="SSF53474">
    <property type="entry name" value="alpha/beta-Hydrolases"/>
    <property type="match status" value="1"/>
</dbReference>
<comment type="similarity">
    <text evidence="5">Belongs to the SAT4 family.</text>
</comment>
<dbReference type="GO" id="GO:0016020">
    <property type="term" value="C:membrane"/>
    <property type="evidence" value="ECO:0007669"/>
    <property type="project" value="UniProtKB-SubCell"/>
</dbReference>
<feature type="signal peptide" evidence="7">
    <location>
        <begin position="1"/>
        <end position="20"/>
    </location>
</feature>
<evidence type="ECO:0000259" key="8">
    <source>
        <dbReference type="Pfam" id="PF12697"/>
    </source>
</evidence>
<keyword evidence="4 6" id="KW-0472">Membrane</keyword>
<keyword evidence="2 6" id="KW-0812">Transmembrane</keyword>
<feature type="domain" description="Rhodopsin" evidence="9">
    <location>
        <begin position="339"/>
        <end position="546"/>
    </location>
</feature>
<dbReference type="VEuPathDB" id="FungiDB:MFRU_012g02410"/>
<reference evidence="10 11" key="1">
    <citation type="submission" date="2019-06" db="EMBL/GenBank/DDBJ databases">
        <title>Genome Sequence of the Brown Rot Fungal Pathogen Monilinia fructicola.</title>
        <authorList>
            <person name="De Miccolis Angelini R.M."/>
            <person name="Landi L."/>
            <person name="Abate D."/>
            <person name="Pollastro S."/>
            <person name="Romanazzi G."/>
            <person name="Faretra F."/>
        </authorList>
    </citation>
    <scope>NUCLEOTIDE SEQUENCE [LARGE SCALE GENOMIC DNA]</scope>
    <source>
        <strain evidence="10 11">Mfrc123</strain>
    </source>
</reference>
<evidence type="ECO:0000256" key="3">
    <source>
        <dbReference type="ARBA" id="ARBA00022989"/>
    </source>
</evidence>
<dbReference type="InterPro" id="IPR000073">
    <property type="entry name" value="AB_hydrolase_1"/>
</dbReference>